<dbReference type="AlphaFoldDB" id="A0A1Y6BVC1"/>
<proteinExistence type="predicted"/>
<keyword evidence="3" id="KW-1185">Reference proteome</keyword>
<sequence>MMDSGDEARQLAEQIIGLGKDELARRIKDELTEEVRRALRGLLDPRTGEPLGPPTGVSVTHPPRHETGSLTEK</sequence>
<name>A0A1Y6BVC1_9PROT</name>
<feature type="region of interest" description="Disordered" evidence="1">
    <location>
        <begin position="41"/>
        <end position="73"/>
    </location>
</feature>
<dbReference type="Proteomes" id="UP000192917">
    <property type="component" value="Unassembled WGS sequence"/>
</dbReference>
<organism evidence="2 3">
    <name type="scientific">Tistlia consotensis USBA 355</name>
    <dbReference type="NCBI Taxonomy" id="560819"/>
    <lineage>
        <taxon>Bacteria</taxon>
        <taxon>Pseudomonadati</taxon>
        <taxon>Pseudomonadota</taxon>
        <taxon>Alphaproteobacteria</taxon>
        <taxon>Rhodospirillales</taxon>
        <taxon>Rhodovibrionaceae</taxon>
        <taxon>Tistlia</taxon>
    </lineage>
</organism>
<protein>
    <submittedName>
        <fullName evidence="2">Uncharacterized protein</fullName>
    </submittedName>
</protein>
<evidence type="ECO:0000313" key="3">
    <source>
        <dbReference type="Proteomes" id="UP000192917"/>
    </source>
</evidence>
<evidence type="ECO:0000256" key="1">
    <source>
        <dbReference type="SAM" id="MobiDB-lite"/>
    </source>
</evidence>
<dbReference type="RefSeq" id="WP_085123122.1">
    <property type="nucleotide sequence ID" value="NZ_FWZX01000009.1"/>
</dbReference>
<feature type="compositionally biased region" description="Basic and acidic residues" evidence="1">
    <location>
        <begin position="63"/>
        <end position="73"/>
    </location>
</feature>
<dbReference type="EMBL" id="FWZX01000009">
    <property type="protein sequence ID" value="SMF27147.1"/>
    <property type="molecule type" value="Genomic_DNA"/>
</dbReference>
<reference evidence="2 3" key="1">
    <citation type="submission" date="2017-04" db="EMBL/GenBank/DDBJ databases">
        <authorList>
            <person name="Afonso C.L."/>
            <person name="Miller P.J."/>
            <person name="Scott M.A."/>
            <person name="Spackman E."/>
            <person name="Goraichik I."/>
            <person name="Dimitrov K.M."/>
            <person name="Suarez D.L."/>
            <person name="Swayne D.E."/>
        </authorList>
    </citation>
    <scope>NUCLEOTIDE SEQUENCE [LARGE SCALE GENOMIC DNA]</scope>
    <source>
        <strain evidence="2 3">USBA 355</strain>
    </source>
</reference>
<accession>A0A1Y6BVC1</accession>
<evidence type="ECO:0000313" key="2">
    <source>
        <dbReference type="EMBL" id="SMF27147.1"/>
    </source>
</evidence>
<gene>
    <name evidence="2" type="ORF">SAMN05428998_10960</name>
</gene>